<dbReference type="OrthoDB" id="4330at2759"/>
<dbReference type="GO" id="GO:0006646">
    <property type="term" value="P:phosphatidylethanolamine biosynthetic process"/>
    <property type="evidence" value="ECO:0007669"/>
    <property type="project" value="UniProtKB-UniPathway"/>
</dbReference>
<keyword evidence="6" id="KW-0443">Lipid metabolism</keyword>
<dbReference type="EMBL" id="CM017326">
    <property type="protein sequence ID" value="KAE8076865.1"/>
    <property type="molecule type" value="Genomic_DNA"/>
</dbReference>
<dbReference type="PANTHER" id="PTHR10067:SF6">
    <property type="entry name" value="PHOSPHATIDYLSERINE DECARBOXYLASE PROENZYME, MITOCHONDRIAL"/>
    <property type="match status" value="1"/>
</dbReference>
<dbReference type="Proteomes" id="UP000327013">
    <property type="component" value="Chromosome 6"/>
</dbReference>
<protein>
    <recommendedName>
        <fullName evidence="3">phosphatidylserine decarboxylase</fullName>
        <ecNumber evidence="3">4.1.1.65</ecNumber>
    </recommendedName>
</protein>
<gene>
    <name evidence="12" type="ORF">FH972_015488</name>
</gene>
<reference evidence="12 13" key="1">
    <citation type="submission" date="2019-06" db="EMBL/GenBank/DDBJ databases">
        <title>A chromosomal-level reference genome of Carpinus fangiana (Coryloideae, Betulaceae).</title>
        <authorList>
            <person name="Yang X."/>
            <person name="Wang Z."/>
            <person name="Zhang L."/>
            <person name="Hao G."/>
            <person name="Liu J."/>
            <person name="Yang Y."/>
        </authorList>
    </citation>
    <scope>NUCLEOTIDE SEQUENCE [LARGE SCALE GENOMIC DNA]</scope>
    <source>
        <strain evidence="12">Cfa_2016G</strain>
        <tissue evidence="12">Leaf</tissue>
    </source>
</reference>
<comment type="pathway">
    <text evidence="11">Phospholipid metabolism; phosphatidylethanolamine biosynthesis.</text>
</comment>
<keyword evidence="9" id="KW-1208">Phospholipid metabolism</keyword>
<name>A0A5N6RCX0_9ROSI</name>
<keyword evidence="4" id="KW-0444">Lipid biosynthesis</keyword>
<evidence type="ECO:0000256" key="6">
    <source>
        <dbReference type="ARBA" id="ARBA00023098"/>
    </source>
</evidence>
<keyword evidence="13" id="KW-1185">Reference proteome</keyword>
<keyword evidence="10" id="KW-0670">Pyruvate</keyword>
<evidence type="ECO:0000313" key="12">
    <source>
        <dbReference type="EMBL" id="KAE8076865.1"/>
    </source>
</evidence>
<evidence type="ECO:0000256" key="9">
    <source>
        <dbReference type="ARBA" id="ARBA00023264"/>
    </source>
</evidence>
<evidence type="ECO:0000256" key="2">
    <source>
        <dbReference type="ARBA" id="ARBA00005189"/>
    </source>
</evidence>
<dbReference type="NCBIfam" id="TIGR00163">
    <property type="entry name" value="PS_decarb"/>
    <property type="match status" value="1"/>
</dbReference>
<dbReference type="EC" id="4.1.1.65" evidence="3"/>
<dbReference type="AlphaFoldDB" id="A0A5N6RCX0"/>
<dbReference type="InterPro" id="IPR003817">
    <property type="entry name" value="PS_Dcarbxylase"/>
</dbReference>
<evidence type="ECO:0000256" key="3">
    <source>
        <dbReference type="ARBA" id="ARBA00012243"/>
    </source>
</evidence>
<organism evidence="12 13">
    <name type="scientific">Carpinus fangiana</name>
    <dbReference type="NCBI Taxonomy" id="176857"/>
    <lineage>
        <taxon>Eukaryota</taxon>
        <taxon>Viridiplantae</taxon>
        <taxon>Streptophyta</taxon>
        <taxon>Embryophyta</taxon>
        <taxon>Tracheophyta</taxon>
        <taxon>Spermatophyta</taxon>
        <taxon>Magnoliopsida</taxon>
        <taxon>eudicotyledons</taxon>
        <taxon>Gunneridae</taxon>
        <taxon>Pentapetalae</taxon>
        <taxon>rosids</taxon>
        <taxon>fabids</taxon>
        <taxon>Fagales</taxon>
        <taxon>Betulaceae</taxon>
        <taxon>Carpinus</taxon>
    </lineage>
</organism>
<comment type="cofactor">
    <cofactor evidence="1">
        <name>pyruvate</name>
        <dbReference type="ChEBI" id="CHEBI:15361"/>
    </cofactor>
</comment>
<evidence type="ECO:0000256" key="7">
    <source>
        <dbReference type="ARBA" id="ARBA00023209"/>
    </source>
</evidence>
<dbReference type="GO" id="GO:0004609">
    <property type="term" value="F:phosphatidylserine decarboxylase activity"/>
    <property type="evidence" value="ECO:0007669"/>
    <property type="project" value="UniProtKB-EC"/>
</dbReference>
<evidence type="ECO:0000256" key="10">
    <source>
        <dbReference type="ARBA" id="ARBA00023317"/>
    </source>
</evidence>
<evidence type="ECO:0000313" key="13">
    <source>
        <dbReference type="Proteomes" id="UP000327013"/>
    </source>
</evidence>
<evidence type="ECO:0000256" key="1">
    <source>
        <dbReference type="ARBA" id="ARBA00001928"/>
    </source>
</evidence>
<evidence type="ECO:0000256" key="5">
    <source>
        <dbReference type="ARBA" id="ARBA00022793"/>
    </source>
</evidence>
<evidence type="ECO:0000256" key="4">
    <source>
        <dbReference type="ARBA" id="ARBA00022516"/>
    </source>
</evidence>
<evidence type="ECO:0000256" key="11">
    <source>
        <dbReference type="ARBA" id="ARBA00024326"/>
    </source>
</evidence>
<keyword evidence="5" id="KW-0210">Decarboxylase</keyword>
<proteinExistence type="predicted"/>
<dbReference type="Pfam" id="PF02666">
    <property type="entry name" value="PS_Dcarbxylase"/>
    <property type="match status" value="1"/>
</dbReference>
<accession>A0A5N6RCX0</accession>
<keyword evidence="8" id="KW-0456">Lyase</keyword>
<evidence type="ECO:0000256" key="8">
    <source>
        <dbReference type="ARBA" id="ARBA00023239"/>
    </source>
</evidence>
<sequence length="404" mass="46240">MATKERPRWKLPPEGVSLVSRRLFSLAAALASPSLADLVDLDDFLCIPQNEREYKQTYGRSRNPDQTAIPEAGHYNFTNMKFRASHRLPLFLYHARRGYLYSQRRCFNSFFQKLQRTTRARASVNGGSGRSQSDSFLVPGATVATLLMLGFLHARRLYDGKKIEEAREKGIEFEFQPDVKATFLILLPMRSISRFWGFLTGLELPVWLRPYAYKAWARAFHSNLEEAALPLDEYASLRHFFVRTLKEGSRPIDRDPRCLVSPVDGTVLRFGELKGAGAMIEQVKGFSYSVSSLLGTSSFLPMIAEEDMQEECSEQESTSKEKSKRSWWNPMSARPMKGLFYCVIYLMPGDYHRIHSPVDCSILVRRHFSGSLFPVNERATRTIPNLYVKNERRFSVILMSPGCT</sequence>
<keyword evidence="7" id="KW-0594">Phospholipid biosynthesis</keyword>
<dbReference type="InterPro" id="IPR033177">
    <property type="entry name" value="PSD-B"/>
</dbReference>
<dbReference type="UniPathway" id="UPA00558"/>
<dbReference type="GO" id="GO:0005739">
    <property type="term" value="C:mitochondrion"/>
    <property type="evidence" value="ECO:0007669"/>
    <property type="project" value="TreeGrafter"/>
</dbReference>
<comment type="pathway">
    <text evidence="2">Lipid metabolism.</text>
</comment>
<dbReference type="PANTHER" id="PTHR10067">
    <property type="entry name" value="PHOSPHATIDYLSERINE DECARBOXYLASE"/>
    <property type="match status" value="1"/>
</dbReference>